<keyword evidence="1 5" id="KW-0540">Nuclease</keyword>
<comment type="similarity">
    <text evidence="5">Belongs to the RNase Y family.</text>
</comment>
<evidence type="ECO:0000256" key="6">
    <source>
        <dbReference type="NCBIfam" id="TIGR03319"/>
    </source>
</evidence>
<keyword evidence="7" id="KW-0175">Coiled coil</keyword>
<dbReference type="NCBIfam" id="TIGR00277">
    <property type="entry name" value="HDIG"/>
    <property type="match status" value="1"/>
</dbReference>
<dbReference type="AlphaFoldDB" id="A0A0H5DRI0"/>
<name>A0A0H5DRI0_9BACT</name>
<keyword evidence="5" id="KW-0472">Membrane</keyword>
<dbReference type="GO" id="GO:0005886">
    <property type="term" value="C:plasma membrane"/>
    <property type="evidence" value="ECO:0007669"/>
    <property type="project" value="UniProtKB-SubCell"/>
</dbReference>
<dbReference type="InterPro" id="IPR036612">
    <property type="entry name" value="KH_dom_type_1_sf"/>
</dbReference>
<evidence type="ECO:0000313" key="9">
    <source>
        <dbReference type="EMBL" id="CRX38299.1"/>
    </source>
</evidence>
<dbReference type="InterPro" id="IPR004087">
    <property type="entry name" value="KH_dom"/>
</dbReference>
<evidence type="ECO:0000256" key="7">
    <source>
        <dbReference type="SAM" id="Coils"/>
    </source>
</evidence>
<evidence type="ECO:0000256" key="1">
    <source>
        <dbReference type="ARBA" id="ARBA00022722"/>
    </source>
</evidence>
<comment type="function">
    <text evidence="5">Endoribonuclease that initiates mRNA decay.</text>
</comment>
<evidence type="ECO:0000256" key="3">
    <source>
        <dbReference type="ARBA" id="ARBA00022801"/>
    </source>
</evidence>
<dbReference type="PANTHER" id="PTHR12826">
    <property type="entry name" value="RIBONUCLEASE Y"/>
    <property type="match status" value="1"/>
</dbReference>
<dbReference type="GO" id="GO:0004521">
    <property type="term" value="F:RNA endonuclease activity"/>
    <property type="evidence" value="ECO:0007669"/>
    <property type="project" value="UniProtKB-UniRule"/>
</dbReference>
<keyword evidence="2 5" id="KW-0255">Endonuclease</keyword>
<evidence type="ECO:0000259" key="8">
    <source>
        <dbReference type="PROSITE" id="PS51831"/>
    </source>
</evidence>
<keyword evidence="5" id="KW-0812">Transmembrane</keyword>
<keyword evidence="5" id="KW-1133">Transmembrane helix</keyword>
<dbReference type="GO" id="GO:0016787">
    <property type="term" value="F:hydrolase activity"/>
    <property type="evidence" value="ECO:0007669"/>
    <property type="project" value="UniProtKB-KW"/>
</dbReference>
<proteinExistence type="inferred from homology"/>
<dbReference type="Gene3D" id="3.30.1370.10">
    <property type="entry name" value="K Homology domain, type 1"/>
    <property type="match status" value="1"/>
</dbReference>
<dbReference type="CDD" id="cd22431">
    <property type="entry name" value="KH-I_RNaseY"/>
    <property type="match status" value="1"/>
</dbReference>
<dbReference type="InterPro" id="IPR003607">
    <property type="entry name" value="HD/PDEase_dom"/>
</dbReference>
<evidence type="ECO:0000256" key="2">
    <source>
        <dbReference type="ARBA" id="ARBA00022759"/>
    </source>
</evidence>
<dbReference type="PROSITE" id="PS50084">
    <property type="entry name" value="KH_TYPE_1"/>
    <property type="match status" value="1"/>
</dbReference>
<dbReference type="CDD" id="cd00077">
    <property type="entry name" value="HDc"/>
    <property type="match status" value="1"/>
</dbReference>
<dbReference type="Pfam" id="PF01966">
    <property type="entry name" value="HD"/>
    <property type="match status" value="1"/>
</dbReference>
<dbReference type="InterPro" id="IPR017705">
    <property type="entry name" value="Ribonuclease_Y"/>
</dbReference>
<dbReference type="Gene3D" id="1.10.3210.10">
    <property type="entry name" value="Hypothetical protein af1432"/>
    <property type="match status" value="1"/>
</dbReference>
<sequence length="524" mass="58339">MEEDLLFLAFTFLFGALFSACSLLIYQKVKLGGFKEIGDSIIKAAEERAQKRFDENEERIKSRLDEERTKLEDRLHKELKKIKEREDQIAHREEKIASRSQQIEKKSQETERKEAALKDLELTLHQLKADLQHKEKKLLEQLEKSAHLSLVDAQAQLLEEAKASIHTDLEKALMEAQQTLKASEDALAKKTIVTAIGRMARPLASECTVNTIALPSDEMKGRIIGKEGRNIRALERELGVTILLDETPKALVISGFDPYRMHVAKEAIKELIRDGRIHPTKIEEAAKAARDKTDANIKTWGQEAAAEAGAWAEAGAFNLHPELTHLLGRLKLRYSMGQNVLDHSLEVSHLMGLMASELGLDVKLAKRIGLLHDMGKAVTHEMDGSHAMIGYRLALQYGEGEDVASGIGAHHQEMEPITWEGALTAAADTLSAARPGARTEAAHDYVKRLGRLEEIAKTFAGVEKAYALQAGREIHVFVEPDKVSDEGAIALSREISKKVSAEYPLQGKVKVSVIREQRVIDYAL</sequence>
<feature type="coiled-coil region" evidence="7">
    <location>
        <begin position="61"/>
        <end position="186"/>
    </location>
</feature>
<dbReference type="InterPro" id="IPR022711">
    <property type="entry name" value="RNase_Y_N"/>
</dbReference>
<dbReference type="EC" id="3.1.-.-" evidence="5 6"/>
<accession>A0A0H5DRI0</accession>
<dbReference type="SUPFAM" id="SSF109604">
    <property type="entry name" value="HD-domain/PDEase-like"/>
    <property type="match status" value="1"/>
</dbReference>
<comment type="subcellular location">
    <subcellularLocation>
        <location evidence="5">Cell membrane</location>
        <topology evidence="5">Single-pass membrane protein</topology>
    </subcellularLocation>
</comment>
<dbReference type="SMART" id="SM00322">
    <property type="entry name" value="KH"/>
    <property type="match status" value="1"/>
</dbReference>
<dbReference type="Proteomes" id="UP000220251">
    <property type="component" value="Unassembled WGS sequence"/>
</dbReference>
<keyword evidence="4 5" id="KW-0694">RNA-binding</keyword>
<reference evidence="10" key="1">
    <citation type="submission" date="2015-06" db="EMBL/GenBank/DDBJ databases">
        <authorList>
            <person name="Bertelli C."/>
        </authorList>
    </citation>
    <scope>NUCLEOTIDE SEQUENCE [LARGE SCALE GENOMIC DNA]</scope>
    <source>
        <strain evidence="10">CRIB-30</strain>
    </source>
</reference>
<dbReference type="OrthoDB" id="9803205at2"/>
<organism evidence="9 10">
    <name type="scientific">Estrella lausannensis</name>
    <dbReference type="NCBI Taxonomy" id="483423"/>
    <lineage>
        <taxon>Bacteria</taxon>
        <taxon>Pseudomonadati</taxon>
        <taxon>Chlamydiota</taxon>
        <taxon>Chlamydiia</taxon>
        <taxon>Parachlamydiales</taxon>
        <taxon>Candidatus Criblamydiaceae</taxon>
        <taxon>Estrella</taxon>
    </lineage>
</organism>
<gene>
    <name evidence="5" type="primary">rny</name>
    <name evidence="9" type="ORF">ELAC_0952</name>
</gene>
<feature type="domain" description="HD" evidence="8">
    <location>
        <begin position="340"/>
        <end position="433"/>
    </location>
</feature>
<dbReference type="Pfam" id="PF00013">
    <property type="entry name" value="KH_1"/>
    <property type="match status" value="1"/>
</dbReference>
<dbReference type="NCBIfam" id="TIGR03319">
    <property type="entry name" value="RNase_Y"/>
    <property type="match status" value="1"/>
</dbReference>
<keyword evidence="3 5" id="KW-0378">Hydrolase</keyword>
<keyword evidence="5" id="KW-1003">Cell membrane</keyword>
<dbReference type="SUPFAM" id="SSF54791">
    <property type="entry name" value="Eukaryotic type KH-domain (KH-domain type I)"/>
    <property type="match status" value="1"/>
</dbReference>
<feature type="transmembrane region" description="Helical" evidence="5">
    <location>
        <begin position="6"/>
        <end position="26"/>
    </location>
</feature>
<dbReference type="PANTHER" id="PTHR12826:SF15">
    <property type="entry name" value="RIBONUCLEASE Y"/>
    <property type="match status" value="1"/>
</dbReference>
<dbReference type="InterPro" id="IPR006674">
    <property type="entry name" value="HD_domain"/>
</dbReference>
<dbReference type="PROSITE" id="PS51831">
    <property type="entry name" value="HD"/>
    <property type="match status" value="1"/>
</dbReference>
<evidence type="ECO:0000256" key="5">
    <source>
        <dbReference type="HAMAP-Rule" id="MF_00335"/>
    </source>
</evidence>
<dbReference type="GO" id="GO:0006402">
    <property type="term" value="P:mRNA catabolic process"/>
    <property type="evidence" value="ECO:0007669"/>
    <property type="project" value="UniProtKB-UniRule"/>
</dbReference>
<dbReference type="RefSeq" id="WP_098038141.1">
    <property type="nucleotide sequence ID" value="NZ_CWGJ01000011.1"/>
</dbReference>
<dbReference type="GO" id="GO:0003723">
    <property type="term" value="F:RNA binding"/>
    <property type="evidence" value="ECO:0007669"/>
    <property type="project" value="UniProtKB-UniRule"/>
</dbReference>
<evidence type="ECO:0000313" key="10">
    <source>
        <dbReference type="Proteomes" id="UP000220251"/>
    </source>
</evidence>
<dbReference type="InterPro" id="IPR004088">
    <property type="entry name" value="KH_dom_type_1"/>
</dbReference>
<dbReference type="Pfam" id="PF12072">
    <property type="entry name" value="RNase_Y_N"/>
    <property type="match status" value="1"/>
</dbReference>
<dbReference type="InterPro" id="IPR006675">
    <property type="entry name" value="HDIG_dom"/>
</dbReference>
<evidence type="ECO:0000256" key="4">
    <source>
        <dbReference type="ARBA" id="ARBA00022884"/>
    </source>
</evidence>
<protein>
    <recommendedName>
        <fullName evidence="5 6">Ribonuclease Y</fullName>
        <shortName evidence="5">RNase Y</shortName>
        <ecNumber evidence="5 6">3.1.-.-</ecNumber>
    </recommendedName>
</protein>
<dbReference type="HAMAP" id="MF_00335">
    <property type="entry name" value="RNase_Y"/>
    <property type="match status" value="1"/>
</dbReference>
<dbReference type="EMBL" id="CWGJ01000011">
    <property type="protein sequence ID" value="CRX38299.1"/>
    <property type="molecule type" value="Genomic_DNA"/>
</dbReference>
<dbReference type="SMART" id="SM00471">
    <property type="entry name" value="HDc"/>
    <property type="match status" value="1"/>
</dbReference>
<keyword evidence="10" id="KW-1185">Reference proteome</keyword>